<evidence type="ECO:0000313" key="1">
    <source>
        <dbReference type="EMBL" id="ESO04858.1"/>
    </source>
</evidence>
<dbReference type="EMBL" id="KB096411">
    <property type="protein sequence ID" value="ESO04858.1"/>
    <property type="molecule type" value="Genomic_DNA"/>
</dbReference>
<evidence type="ECO:0000313" key="2">
    <source>
        <dbReference type="EnsemblMetazoa" id="HelroP78133"/>
    </source>
</evidence>
<dbReference type="eggNOG" id="KOG1075">
    <property type="taxonomic scope" value="Eukaryota"/>
</dbReference>
<name>T1G386_HELRO</name>
<dbReference type="RefSeq" id="XP_009016791.1">
    <property type="nucleotide sequence ID" value="XM_009018543.1"/>
</dbReference>
<dbReference type="STRING" id="6412.T1G386"/>
<gene>
    <name evidence="2" type="primary">20215534</name>
    <name evidence="1" type="ORF">HELRODRAFT_78133</name>
</gene>
<keyword evidence="3" id="KW-1185">Reference proteome</keyword>
<dbReference type="OrthoDB" id="6155763at2759"/>
<sequence>MSLSSQINSVARSSYFHIRRIKKLLPFLDDPTLLLLVTSLVLSRIDYCNSLYYGLPDSILYPLSKAFNSAARLVARAPFFSHISPYLVLLHWLSIKYRIIFKICTFMYKSQSKLFPKYLSDILIEPKRPGLRSSSSSRFFLTRVKHSFAKSAFAFSGPFLWNSLPTSLTISPSLAKFRADLKTHLFSKFIEERC</sequence>
<proteinExistence type="predicted"/>
<reference evidence="2" key="3">
    <citation type="submission" date="2015-06" db="UniProtKB">
        <authorList>
            <consortium name="EnsemblMetazoa"/>
        </authorList>
    </citation>
    <scope>IDENTIFICATION</scope>
</reference>
<dbReference type="OMA" id="QPRTRMK"/>
<dbReference type="EnsemblMetazoa" id="HelroT78133">
    <property type="protein sequence ID" value="HelroP78133"/>
    <property type="gene ID" value="HelroG78133"/>
</dbReference>
<dbReference type="GeneID" id="20215534"/>
<protein>
    <submittedName>
        <fullName evidence="1 2">Uncharacterized protein</fullName>
    </submittedName>
</protein>
<reference evidence="3" key="1">
    <citation type="submission" date="2012-12" db="EMBL/GenBank/DDBJ databases">
        <authorList>
            <person name="Hellsten U."/>
            <person name="Grimwood J."/>
            <person name="Chapman J.A."/>
            <person name="Shapiro H."/>
            <person name="Aerts A."/>
            <person name="Otillar R.P."/>
            <person name="Terry A.Y."/>
            <person name="Boore J.L."/>
            <person name="Simakov O."/>
            <person name="Marletaz F."/>
            <person name="Cho S.-J."/>
            <person name="Edsinger-Gonzales E."/>
            <person name="Havlak P."/>
            <person name="Kuo D.-H."/>
            <person name="Larsson T."/>
            <person name="Lv J."/>
            <person name="Arendt D."/>
            <person name="Savage R."/>
            <person name="Osoegawa K."/>
            <person name="de Jong P."/>
            <person name="Lindberg D.R."/>
            <person name="Seaver E.C."/>
            <person name="Weisblat D.A."/>
            <person name="Putnam N.H."/>
            <person name="Grigoriev I.V."/>
            <person name="Rokhsar D.S."/>
        </authorList>
    </citation>
    <scope>NUCLEOTIDE SEQUENCE</scope>
</reference>
<dbReference type="Proteomes" id="UP000015101">
    <property type="component" value="Unassembled WGS sequence"/>
</dbReference>
<dbReference type="AlphaFoldDB" id="T1G386"/>
<organism evidence="2 3">
    <name type="scientific">Helobdella robusta</name>
    <name type="common">Californian leech</name>
    <dbReference type="NCBI Taxonomy" id="6412"/>
    <lineage>
        <taxon>Eukaryota</taxon>
        <taxon>Metazoa</taxon>
        <taxon>Spiralia</taxon>
        <taxon>Lophotrochozoa</taxon>
        <taxon>Annelida</taxon>
        <taxon>Clitellata</taxon>
        <taxon>Hirudinea</taxon>
        <taxon>Rhynchobdellida</taxon>
        <taxon>Glossiphoniidae</taxon>
        <taxon>Helobdella</taxon>
    </lineage>
</organism>
<evidence type="ECO:0000313" key="3">
    <source>
        <dbReference type="Proteomes" id="UP000015101"/>
    </source>
</evidence>
<dbReference type="KEGG" id="hro:HELRODRAFT_78133"/>
<dbReference type="HOGENOM" id="CLU_000680_37_0_1"/>
<accession>T1G386</accession>
<dbReference type="CTD" id="20215534"/>
<dbReference type="EMBL" id="AMQM01003951">
    <property type="status" value="NOT_ANNOTATED_CDS"/>
    <property type="molecule type" value="Genomic_DNA"/>
</dbReference>
<reference evidence="1 3" key="2">
    <citation type="journal article" date="2013" name="Nature">
        <title>Insights into bilaterian evolution from three spiralian genomes.</title>
        <authorList>
            <person name="Simakov O."/>
            <person name="Marletaz F."/>
            <person name="Cho S.J."/>
            <person name="Edsinger-Gonzales E."/>
            <person name="Havlak P."/>
            <person name="Hellsten U."/>
            <person name="Kuo D.H."/>
            <person name="Larsson T."/>
            <person name="Lv J."/>
            <person name="Arendt D."/>
            <person name="Savage R."/>
            <person name="Osoegawa K."/>
            <person name="de Jong P."/>
            <person name="Grimwood J."/>
            <person name="Chapman J.A."/>
            <person name="Shapiro H."/>
            <person name="Aerts A."/>
            <person name="Otillar R.P."/>
            <person name="Terry A.Y."/>
            <person name="Boore J.L."/>
            <person name="Grigoriev I.V."/>
            <person name="Lindberg D.R."/>
            <person name="Seaver E.C."/>
            <person name="Weisblat D.A."/>
            <person name="Putnam N.H."/>
            <person name="Rokhsar D.S."/>
        </authorList>
    </citation>
    <scope>NUCLEOTIDE SEQUENCE</scope>
</reference>
<dbReference type="InParanoid" id="T1G386"/>